<dbReference type="RefSeq" id="XP_002428638.1">
    <property type="nucleotide sequence ID" value="XM_002428593.1"/>
</dbReference>
<sequence>MAMVITETVTMAMVMVITEMAMVITETVTMAMVMVITEMAMVMVIMETVMDLPMVTVIMETAMDLPMETDTMEMALMETEMVTMVTDLQMETVTMVMAMVSPTETDLGGGLPFLQLSLPTSVAASPLKTGASSYYSIYRLPLTQSSGSRVFTTFNGGNTLSSYPALQALTTAPDVNNFYSYSQVPLGTTSQAFGSGSYPYYFSQGSGLLQTGVGQHYTLLTNVTFKSLIINNDVPSKKCSN</sequence>
<dbReference type="KEGG" id="phu:Phum_PHUM395580"/>
<evidence type="ECO:0000313" key="4">
    <source>
        <dbReference type="Proteomes" id="UP000009046"/>
    </source>
</evidence>
<keyword evidence="4" id="KW-1185">Reference proteome</keyword>
<reference evidence="3" key="3">
    <citation type="submission" date="2020-05" db="UniProtKB">
        <authorList>
            <consortium name="EnsemblMetazoa"/>
        </authorList>
    </citation>
    <scope>IDENTIFICATION</scope>
    <source>
        <strain evidence="3">USDA</strain>
    </source>
</reference>
<evidence type="ECO:0000313" key="3">
    <source>
        <dbReference type="EnsemblMetazoa" id="PHUM395580-PA"/>
    </source>
</evidence>
<keyword evidence="1" id="KW-1133">Transmembrane helix</keyword>
<proteinExistence type="predicted"/>
<accession>E0VR94</accession>
<protein>
    <submittedName>
        <fullName evidence="2 3">Uncharacterized protein</fullName>
    </submittedName>
</protein>
<dbReference type="EMBL" id="AAZO01004634">
    <property type="status" value="NOT_ANNOTATED_CDS"/>
    <property type="molecule type" value="Genomic_DNA"/>
</dbReference>
<dbReference type="InParanoid" id="E0VR94"/>
<gene>
    <name evidence="3" type="primary">8237700</name>
    <name evidence="2" type="ORF">Phum_PHUM395580</name>
</gene>
<dbReference type="CTD" id="8237700"/>
<keyword evidence="1" id="KW-0812">Transmembrane</keyword>
<organism>
    <name type="scientific">Pediculus humanus subsp. corporis</name>
    <name type="common">Body louse</name>
    <dbReference type="NCBI Taxonomy" id="121224"/>
    <lineage>
        <taxon>Eukaryota</taxon>
        <taxon>Metazoa</taxon>
        <taxon>Ecdysozoa</taxon>
        <taxon>Arthropoda</taxon>
        <taxon>Hexapoda</taxon>
        <taxon>Insecta</taxon>
        <taxon>Pterygota</taxon>
        <taxon>Neoptera</taxon>
        <taxon>Paraneoptera</taxon>
        <taxon>Psocodea</taxon>
        <taxon>Troctomorpha</taxon>
        <taxon>Phthiraptera</taxon>
        <taxon>Anoplura</taxon>
        <taxon>Pediculidae</taxon>
        <taxon>Pediculus</taxon>
    </lineage>
</organism>
<dbReference type="GeneID" id="8237700"/>
<evidence type="ECO:0000313" key="2">
    <source>
        <dbReference type="EMBL" id="EEB15900.1"/>
    </source>
</evidence>
<feature type="transmembrane region" description="Helical" evidence="1">
    <location>
        <begin position="12"/>
        <end position="36"/>
    </location>
</feature>
<dbReference type="EnsemblMetazoa" id="PHUM395580-RA">
    <property type="protein sequence ID" value="PHUM395580-PA"/>
    <property type="gene ID" value="PHUM395580"/>
</dbReference>
<name>E0VR94_PEDHC</name>
<dbReference type="VEuPathDB" id="VectorBase:PHUM395580"/>
<evidence type="ECO:0000256" key="1">
    <source>
        <dbReference type="SAM" id="Phobius"/>
    </source>
</evidence>
<dbReference type="HOGENOM" id="CLU_1152915_0_0_1"/>
<dbReference type="Proteomes" id="UP000009046">
    <property type="component" value="Unassembled WGS sequence"/>
</dbReference>
<reference evidence="2" key="2">
    <citation type="submission" date="2007-04" db="EMBL/GenBank/DDBJ databases">
        <title>The genome of the human body louse.</title>
        <authorList>
            <consortium name="The Human Body Louse Genome Consortium"/>
            <person name="Kirkness E."/>
            <person name="Walenz B."/>
            <person name="Hass B."/>
            <person name="Bruggner R."/>
            <person name="Strausberg R."/>
        </authorList>
    </citation>
    <scope>NUCLEOTIDE SEQUENCE</scope>
    <source>
        <strain evidence="2">USDA</strain>
    </source>
</reference>
<dbReference type="AlphaFoldDB" id="E0VR94"/>
<dbReference type="EMBL" id="DS235459">
    <property type="protein sequence ID" value="EEB15900.1"/>
    <property type="molecule type" value="Genomic_DNA"/>
</dbReference>
<keyword evidence="1" id="KW-0472">Membrane</keyword>
<reference evidence="2" key="1">
    <citation type="submission" date="2007-04" db="EMBL/GenBank/DDBJ databases">
        <title>Annotation of Pediculus humanus corporis strain USDA.</title>
        <authorList>
            <person name="Kirkness E."/>
            <person name="Hannick L."/>
            <person name="Hass B."/>
            <person name="Bruggner R."/>
            <person name="Lawson D."/>
            <person name="Bidwell S."/>
            <person name="Joardar V."/>
            <person name="Caler E."/>
            <person name="Walenz B."/>
            <person name="Inman J."/>
            <person name="Schobel S."/>
            <person name="Galinsky K."/>
            <person name="Amedeo P."/>
            <person name="Strausberg R."/>
        </authorList>
    </citation>
    <scope>NUCLEOTIDE SEQUENCE</scope>
    <source>
        <strain evidence="2">USDA</strain>
    </source>
</reference>